<dbReference type="Gene3D" id="1.10.3470.10">
    <property type="entry name" value="ABC transporter involved in vitamin B12 uptake, BtuC"/>
    <property type="match status" value="1"/>
</dbReference>
<evidence type="ECO:0000256" key="7">
    <source>
        <dbReference type="ARBA" id="ARBA00023136"/>
    </source>
</evidence>
<dbReference type="Proteomes" id="UP000078389">
    <property type="component" value="Unassembled WGS sequence"/>
</dbReference>
<dbReference type="RefSeq" id="WP_067458553.1">
    <property type="nucleotide sequence ID" value="NZ_LVVY01000114.1"/>
</dbReference>
<protein>
    <recommendedName>
        <fullName evidence="11">Iron ABC transporter permease</fullName>
    </recommendedName>
</protein>
<dbReference type="PANTHER" id="PTHR30472:SF24">
    <property type="entry name" value="FERRIC ENTEROBACTIN TRANSPORT SYSTEM PERMEASE PROTEIN FEPG"/>
    <property type="match status" value="1"/>
</dbReference>
<comment type="similarity">
    <text evidence="2">Belongs to the binding-protein-dependent transport system permease family. FecCD subfamily.</text>
</comment>
<evidence type="ECO:0000256" key="2">
    <source>
        <dbReference type="ARBA" id="ARBA00007935"/>
    </source>
</evidence>
<dbReference type="STRING" id="1770058.A3840_15040"/>
<reference evidence="9 10" key="1">
    <citation type="submission" date="2016-03" db="EMBL/GenBank/DDBJ databases">
        <title>Genome sequencing of Devosia sp. S37.</title>
        <authorList>
            <person name="Mohd Nor M."/>
        </authorList>
    </citation>
    <scope>NUCLEOTIDE SEQUENCE [LARGE SCALE GENOMIC DNA]</scope>
    <source>
        <strain evidence="9 10">S37</strain>
    </source>
</reference>
<evidence type="ECO:0000256" key="1">
    <source>
        <dbReference type="ARBA" id="ARBA00004651"/>
    </source>
</evidence>
<proteinExistence type="inferred from homology"/>
<sequence>MSIALDTSRISRARSRAAARRHAVAGGLAAALVLGFAAALYLGDYPVPLDGVIRSLFSPLTGLTDRGIDFIVLQVRLPRAILALLSGAAFALAGIIFQTLLRNPLASPDIIGIAHGASAAAVFSIIILGWSGLSVSLGAFGGAVLTALAIYLLAWRNGVTAYRVVLIGIGMAAMLAAIISYLFTRARLNEVQQAMAWLVGSLNASRPGDIVVLGGAMLVLVPAMIALLRGLDAMELGDDTARALGARVEINRLGLMLVAVGFAAFATAAVGPVGFVAFVSGPLARALLKGAGRGFLHASLVGALVMLVSDLLAQHLLPNTQLPVGVVTGACGALFLLWLLMASGRSGRVN</sequence>
<dbReference type="GO" id="GO:0033214">
    <property type="term" value="P:siderophore-iron import into cell"/>
    <property type="evidence" value="ECO:0007669"/>
    <property type="project" value="TreeGrafter"/>
</dbReference>
<feature type="transmembrane region" description="Helical" evidence="8">
    <location>
        <begin position="210"/>
        <end position="231"/>
    </location>
</feature>
<feature type="transmembrane region" description="Helical" evidence="8">
    <location>
        <begin position="295"/>
        <end position="313"/>
    </location>
</feature>
<dbReference type="CDD" id="cd06550">
    <property type="entry name" value="TM_ABC_iron-siderophores_like"/>
    <property type="match status" value="1"/>
</dbReference>
<evidence type="ECO:0000256" key="3">
    <source>
        <dbReference type="ARBA" id="ARBA00022448"/>
    </source>
</evidence>
<keyword evidence="5 8" id="KW-0812">Transmembrane</keyword>
<dbReference type="OrthoDB" id="9055647at2"/>
<evidence type="ECO:0008006" key="11">
    <source>
        <dbReference type="Google" id="ProtNLM"/>
    </source>
</evidence>
<feature type="transmembrane region" description="Helical" evidence="8">
    <location>
        <begin position="113"/>
        <end position="131"/>
    </location>
</feature>
<dbReference type="InterPro" id="IPR037294">
    <property type="entry name" value="ABC_BtuC-like"/>
</dbReference>
<gene>
    <name evidence="9" type="ORF">A3840_15040</name>
</gene>
<name>A0A178HT13_9HYPH</name>
<organism evidence="9 10">
    <name type="scientific">Devosia elaeis</name>
    <dbReference type="NCBI Taxonomy" id="1770058"/>
    <lineage>
        <taxon>Bacteria</taxon>
        <taxon>Pseudomonadati</taxon>
        <taxon>Pseudomonadota</taxon>
        <taxon>Alphaproteobacteria</taxon>
        <taxon>Hyphomicrobiales</taxon>
        <taxon>Devosiaceae</taxon>
        <taxon>Devosia</taxon>
    </lineage>
</organism>
<evidence type="ECO:0000256" key="5">
    <source>
        <dbReference type="ARBA" id="ARBA00022692"/>
    </source>
</evidence>
<keyword evidence="7 8" id="KW-0472">Membrane</keyword>
<feature type="transmembrane region" description="Helical" evidence="8">
    <location>
        <begin position="161"/>
        <end position="183"/>
    </location>
</feature>
<evidence type="ECO:0000313" key="10">
    <source>
        <dbReference type="Proteomes" id="UP000078389"/>
    </source>
</evidence>
<dbReference type="EMBL" id="LVVY01000114">
    <property type="protein sequence ID" value="OAM75174.1"/>
    <property type="molecule type" value="Genomic_DNA"/>
</dbReference>
<dbReference type="AlphaFoldDB" id="A0A178HT13"/>
<feature type="transmembrane region" description="Helical" evidence="8">
    <location>
        <begin position="252"/>
        <end position="275"/>
    </location>
</feature>
<accession>A0A178HT13</accession>
<feature type="transmembrane region" description="Helical" evidence="8">
    <location>
        <begin position="322"/>
        <end position="341"/>
    </location>
</feature>
<evidence type="ECO:0000256" key="8">
    <source>
        <dbReference type="SAM" id="Phobius"/>
    </source>
</evidence>
<evidence type="ECO:0000313" key="9">
    <source>
        <dbReference type="EMBL" id="OAM75174.1"/>
    </source>
</evidence>
<dbReference type="PANTHER" id="PTHR30472">
    <property type="entry name" value="FERRIC ENTEROBACTIN TRANSPORT SYSTEM PERMEASE PROTEIN"/>
    <property type="match status" value="1"/>
</dbReference>
<keyword evidence="6 8" id="KW-1133">Transmembrane helix</keyword>
<feature type="transmembrane region" description="Helical" evidence="8">
    <location>
        <begin position="21"/>
        <end position="42"/>
    </location>
</feature>
<keyword evidence="3" id="KW-0813">Transport</keyword>
<evidence type="ECO:0000256" key="6">
    <source>
        <dbReference type="ARBA" id="ARBA00022989"/>
    </source>
</evidence>
<comment type="subcellular location">
    <subcellularLocation>
        <location evidence="1">Cell membrane</location>
        <topology evidence="1">Multi-pass membrane protein</topology>
    </subcellularLocation>
</comment>
<dbReference type="GO" id="GO:0005886">
    <property type="term" value="C:plasma membrane"/>
    <property type="evidence" value="ECO:0007669"/>
    <property type="project" value="UniProtKB-SubCell"/>
</dbReference>
<keyword evidence="4" id="KW-1003">Cell membrane</keyword>
<dbReference type="InterPro" id="IPR000522">
    <property type="entry name" value="ABC_transptr_permease_BtuC"/>
</dbReference>
<dbReference type="GO" id="GO:0022857">
    <property type="term" value="F:transmembrane transporter activity"/>
    <property type="evidence" value="ECO:0007669"/>
    <property type="project" value="InterPro"/>
</dbReference>
<feature type="transmembrane region" description="Helical" evidence="8">
    <location>
        <begin position="137"/>
        <end position="154"/>
    </location>
</feature>
<dbReference type="SUPFAM" id="SSF81345">
    <property type="entry name" value="ABC transporter involved in vitamin B12 uptake, BtuC"/>
    <property type="match status" value="1"/>
</dbReference>
<dbReference type="Pfam" id="PF01032">
    <property type="entry name" value="FecCD"/>
    <property type="match status" value="1"/>
</dbReference>
<keyword evidence="10" id="KW-1185">Reference proteome</keyword>
<evidence type="ECO:0000256" key="4">
    <source>
        <dbReference type="ARBA" id="ARBA00022475"/>
    </source>
</evidence>
<feature type="transmembrane region" description="Helical" evidence="8">
    <location>
        <begin position="80"/>
        <end position="101"/>
    </location>
</feature>
<comment type="caution">
    <text evidence="9">The sequence shown here is derived from an EMBL/GenBank/DDBJ whole genome shotgun (WGS) entry which is preliminary data.</text>
</comment>